<sequence>MLHRLPAELLRNFVLFVGSSSCDLAALRATSQGCCSGITAELIVLIIDTSLARHSLDDLVSIDRTAPLSFDYLFRVAYVLEQGSDEWHVMGVFVRLAAIYRLIPQALSQQGPRIMLSADCISTHVPTRAAFHRLPLTMTIFKMIQGCLIYKGRSLTLVQEEQDGGAAGRGVGDIEFCVVTLVELPRLHSYRSCYKNSDPVVRENDSLYPSFSAFLLHSVMYRWCAEEVVGEKRTLFGTIHPRFLSRYRAIITDPIEKEQHGAFIMVDGQHDGGDVNADPTSVVEFRLVLMTGFRQDDSFASYMTLGQGFVEVYTTEGAARGVTSGSNLDVRLPVTMPKMRSVLGRYGLPAPSALFRTGHT</sequence>
<evidence type="ECO:0000313" key="2">
    <source>
        <dbReference type="Proteomes" id="UP000041254"/>
    </source>
</evidence>
<protein>
    <submittedName>
        <fullName evidence="1">Uncharacterized protein</fullName>
    </submittedName>
</protein>
<dbReference type="AlphaFoldDB" id="A0A0G4F1L9"/>
<proteinExistence type="predicted"/>
<reference evidence="1 2" key="1">
    <citation type="submission" date="2014-11" db="EMBL/GenBank/DDBJ databases">
        <authorList>
            <person name="Zhu J."/>
            <person name="Qi W."/>
            <person name="Song R."/>
        </authorList>
    </citation>
    <scope>NUCLEOTIDE SEQUENCE [LARGE SCALE GENOMIC DNA]</scope>
</reference>
<dbReference type="Proteomes" id="UP000041254">
    <property type="component" value="Unassembled WGS sequence"/>
</dbReference>
<organism evidence="1 2">
    <name type="scientific">Vitrella brassicaformis (strain CCMP3155)</name>
    <dbReference type="NCBI Taxonomy" id="1169540"/>
    <lineage>
        <taxon>Eukaryota</taxon>
        <taxon>Sar</taxon>
        <taxon>Alveolata</taxon>
        <taxon>Colpodellida</taxon>
        <taxon>Vitrellaceae</taxon>
        <taxon>Vitrella</taxon>
    </lineage>
</organism>
<name>A0A0G4F1L9_VITBC</name>
<dbReference type="VEuPathDB" id="CryptoDB:Vbra_2204"/>
<dbReference type="PROSITE" id="PS51257">
    <property type="entry name" value="PROKAR_LIPOPROTEIN"/>
    <property type="match status" value="1"/>
</dbReference>
<accession>A0A0G4F1L9</accession>
<dbReference type="PhylomeDB" id="A0A0G4F1L9"/>
<gene>
    <name evidence="1" type="ORF">Vbra_2204</name>
</gene>
<dbReference type="EMBL" id="CDMY01000361">
    <property type="protein sequence ID" value="CEM05623.1"/>
    <property type="molecule type" value="Genomic_DNA"/>
</dbReference>
<evidence type="ECO:0000313" key="1">
    <source>
        <dbReference type="EMBL" id="CEM05623.1"/>
    </source>
</evidence>
<keyword evidence="2" id="KW-1185">Reference proteome</keyword>
<dbReference type="InParanoid" id="A0A0G4F1L9"/>